<dbReference type="Gene3D" id="1.10.287.70">
    <property type="match status" value="2"/>
</dbReference>
<protein>
    <recommendedName>
        <fullName evidence="4">Cyclic nucleotide-binding domain-containing protein</fullName>
    </recommendedName>
</protein>
<keyword evidence="6" id="KW-1185">Reference proteome</keyword>
<feature type="transmembrane region" description="Helical" evidence="3">
    <location>
        <begin position="527"/>
        <end position="550"/>
    </location>
</feature>
<keyword evidence="3" id="KW-0472">Membrane</keyword>
<dbReference type="GO" id="GO:0016020">
    <property type="term" value="C:membrane"/>
    <property type="evidence" value="ECO:0007669"/>
    <property type="project" value="UniProtKB-SubCell"/>
</dbReference>
<name>A0A7J6HVV4_CANSA</name>
<feature type="transmembrane region" description="Helical" evidence="3">
    <location>
        <begin position="486"/>
        <end position="507"/>
    </location>
</feature>
<dbReference type="Gene3D" id="2.60.120.10">
    <property type="entry name" value="Jelly Rolls"/>
    <property type="match status" value="2"/>
</dbReference>
<dbReference type="InterPro" id="IPR018490">
    <property type="entry name" value="cNMP-bd_dom_sf"/>
</dbReference>
<feature type="transmembrane region" description="Helical" evidence="3">
    <location>
        <begin position="39"/>
        <end position="59"/>
    </location>
</feature>
<dbReference type="Proteomes" id="UP000583929">
    <property type="component" value="Unassembled WGS sequence"/>
</dbReference>
<feature type="domain" description="Cyclic nucleotide-binding" evidence="4">
    <location>
        <begin position="740"/>
        <end position="785"/>
    </location>
</feature>
<dbReference type="PANTHER" id="PTHR45651">
    <property type="entry name" value="CYCLIC NUCLEOTIDE-GATED ION CHANNEL 15-RELATED-RELATED"/>
    <property type="match status" value="1"/>
</dbReference>
<gene>
    <name evidence="5" type="ORF">G4B88_023523</name>
</gene>
<feature type="domain" description="Cyclic nucleotide-binding" evidence="4">
    <location>
        <begin position="348"/>
        <end position="413"/>
    </location>
</feature>
<dbReference type="AlphaFoldDB" id="A0A7J6HVV4"/>
<feature type="transmembrane region" description="Helical" evidence="3">
    <location>
        <begin position="716"/>
        <end position="734"/>
    </location>
</feature>
<dbReference type="SUPFAM" id="SSF51206">
    <property type="entry name" value="cAMP-binding domain-like"/>
    <property type="match status" value="2"/>
</dbReference>
<dbReference type="InterPro" id="IPR014710">
    <property type="entry name" value="RmlC-like_jellyroll"/>
</dbReference>
<evidence type="ECO:0000256" key="2">
    <source>
        <dbReference type="ARBA" id="ARBA00023303"/>
    </source>
</evidence>
<evidence type="ECO:0000256" key="3">
    <source>
        <dbReference type="SAM" id="Phobius"/>
    </source>
</evidence>
<feature type="transmembrane region" description="Helical" evidence="3">
    <location>
        <begin position="79"/>
        <end position="100"/>
    </location>
</feature>
<dbReference type="GO" id="GO:0034220">
    <property type="term" value="P:monoatomic ion transmembrane transport"/>
    <property type="evidence" value="ECO:0007669"/>
    <property type="project" value="UniProtKB-KW"/>
</dbReference>
<feature type="non-terminal residue" evidence="5">
    <location>
        <position position="1"/>
    </location>
</feature>
<keyword evidence="3" id="KW-0812">Transmembrane</keyword>
<sequence>MMKHNLQERGLFSLRRDGREEDDNKVDKILNPWAADSRLWNFIFLASCLIGVSIDPLFLYVPIVDDNRKCLKRDYNMEIIALVLRSVTDLFYVFHVCFRLHNALKMSKELHVSIFTNFPWFHLLIDILSILPLPQVVVLLYFSQITGSRSLSGRKFINLILLLQYVPRLFRVYLTAKEIGKGFDSLISQRVWVRCAFFFFVYLNFGHVFGAFWYFYSIFRETACWHEACKYHMPKQCTPGFFDCSLGIESHPIKNLTKLNQYCPINPPDPKIFNFGMFSGAIESRIVNNTDFPTKFTRSFFWGLKNLSSFGSNLDTSGNIVENLFAILISILGLLLFLYLIGNLQVPSFRNIDENVYETICKFLKPVTYLENSYIIRKGEPIDMVLFITQGTMWTFGNGIIPMNRLQKGDYYGNELIEWQLNSTFYYEFPISTCNLKSHTKVEAFVLMANDLEHVLSSFSIDPLFLYIPIVRDEGKCLDTDNNMKIIALVLRSLTDFAYVLHIIFRLKDALTISMQLGQSIFHGLPWPYLLIDVLAILPIPQVVVLIHFSKITGLDYLDARKFINLILLLQYVPRILRVYLSAKELGSSFDSLARRIFGAFWYFYSIVRETSCWHKACHKLRKDPTNEHECDPGPFVCGEEHPMKNWRKMNEYCPVNPPNATVFDFGIFSQAIESRIVCNATDFPKKFFRSFWWGLKNLSSFGQNLDTSSSVQENIFSIIICILGLLLFLYLIGNLQVSLLQNMDDYVYETICKYLKPVTYLEKSYIIRKGEPLDMMLLITQGVVWTFGSSTCPIDGLQK</sequence>
<dbReference type="SUPFAM" id="SSF81324">
    <property type="entry name" value="Voltage-gated potassium channels"/>
    <property type="match status" value="2"/>
</dbReference>
<keyword evidence="1" id="KW-0406">Ion transport</keyword>
<organism evidence="5 6">
    <name type="scientific">Cannabis sativa</name>
    <name type="common">Hemp</name>
    <name type="synonym">Marijuana</name>
    <dbReference type="NCBI Taxonomy" id="3483"/>
    <lineage>
        <taxon>Eukaryota</taxon>
        <taxon>Viridiplantae</taxon>
        <taxon>Streptophyta</taxon>
        <taxon>Embryophyta</taxon>
        <taxon>Tracheophyta</taxon>
        <taxon>Spermatophyta</taxon>
        <taxon>Magnoliopsida</taxon>
        <taxon>eudicotyledons</taxon>
        <taxon>Gunneridae</taxon>
        <taxon>Pentapetalae</taxon>
        <taxon>rosids</taxon>
        <taxon>fabids</taxon>
        <taxon>Rosales</taxon>
        <taxon>Cannabaceae</taxon>
        <taxon>Cannabis</taxon>
    </lineage>
</organism>
<dbReference type="PROSITE" id="PS50042">
    <property type="entry name" value="CNMP_BINDING_3"/>
    <property type="match status" value="2"/>
</dbReference>
<dbReference type="PANTHER" id="PTHR45651:SF68">
    <property type="entry name" value="ION TRANSPORT DOMAIN-CONTAINING PROTEIN"/>
    <property type="match status" value="1"/>
</dbReference>
<evidence type="ECO:0000259" key="4">
    <source>
        <dbReference type="PROSITE" id="PS50042"/>
    </source>
</evidence>
<evidence type="ECO:0000313" key="5">
    <source>
        <dbReference type="EMBL" id="KAF4398929.1"/>
    </source>
</evidence>
<keyword evidence="2" id="KW-0407">Ion channel</keyword>
<evidence type="ECO:0000313" key="6">
    <source>
        <dbReference type="Proteomes" id="UP000583929"/>
    </source>
</evidence>
<feature type="transmembrane region" description="Helical" evidence="3">
    <location>
        <begin position="195"/>
        <end position="216"/>
    </location>
</feature>
<dbReference type="CDD" id="cd00038">
    <property type="entry name" value="CAP_ED"/>
    <property type="match status" value="2"/>
</dbReference>
<keyword evidence="1" id="KW-0813">Transport</keyword>
<keyword evidence="3" id="KW-1133">Transmembrane helix</keyword>
<comment type="caution">
    <text evidence="5">The sequence shown here is derived from an EMBL/GenBank/DDBJ whole genome shotgun (WGS) entry which is preliminary data.</text>
</comment>
<reference evidence="5 6" key="1">
    <citation type="journal article" date="2020" name="bioRxiv">
        <title>Sequence and annotation of 42 cannabis genomes reveals extensive copy number variation in cannabinoid synthesis and pathogen resistance genes.</title>
        <authorList>
            <person name="Mckernan K.J."/>
            <person name="Helbert Y."/>
            <person name="Kane L.T."/>
            <person name="Ebling H."/>
            <person name="Zhang L."/>
            <person name="Liu B."/>
            <person name="Eaton Z."/>
            <person name="Mclaughlin S."/>
            <person name="Kingan S."/>
            <person name="Baybayan P."/>
            <person name="Concepcion G."/>
            <person name="Jordan M."/>
            <person name="Riva A."/>
            <person name="Barbazuk W."/>
            <person name="Harkins T."/>
        </authorList>
    </citation>
    <scope>NUCLEOTIDE SEQUENCE [LARGE SCALE GENOMIC DNA]</scope>
    <source>
        <strain evidence="6">cv. Jamaican Lion 4</strain>
        <tissue evidence="5">Leaf</tissue>
    </source>
</reference>
<proteinExistence type="predicted"/>
<keyword evidence="1" id="KW-1071">Ligand-gated ion channel</keyword>
<feature type="transmembrane region" description="Helical" evidence="3">
    <location>
        <begin position="324"/>
        <end position="342"/>
    </location>
</feature>
<feature type="transmembrane region" description="Helical" evidence="3">
    <location>
        <begin position="120"/>
        <end position="144"/>
    </location>
</feature>
<accession>A0A7J6HVV4</accession>
<evidence type="ECO:0000256" key="1">
    <source>
        <dbReference type="ARBA" id="ARBA00023286"/>
    </source>
</evidence>
<dbReference type="InterPro" id="IPR000595">
    <property type="entry name" value="cNMP-bd_dom"/>
</dbReference>
<feature type="transmembrane region" description="Helical" evidence="3">
    <location>
        <begin position="156"/>
        <end position="174"/>
    </location>
</feature>
<dbReference type="EMBL" id="JAATIQ010000022">
    <property type="protein sequence ID" value="KAF4398929.1"/>
    <property type="molecule type" value="Genomic_DNA"/>
</dbReference>